<name>A0ABU4XSY2_9HYPH</name>
<proteinExistence type="predicted"/>
<dbReference type="RefSeq" id="WP_320286257.1">
    <property type="nucleotide sequence ID" value="NZ_JAVIIW010000004.1"/>
</dbReference>
<dbReference type="Proteomes" id="UP001287059">
    <property type="component" value="Unassembled WGS sequence"/>
</dbReference>
<evidence type="ECO:0000313" key="2">
    <source>
        <dbReference type="Proteomes" id="UP001287059"/>
    </source>
</evidence>
<protein>
    <submittedName>
        <fullName evidence="1">Uncharacterized protein</fullName>
    </submittedName>
</protein>
<evidence type="ECO:0000313" key="1">
    <source>
        <dbReference type="EMBL" id="MDX8477826.1"/>
    </source>
</evidence>
<organism evidence="1 2">
    <name type="scientific">Mesorhizobium album</name>
    <dbReference type="NCBI Taxonomy" id="3072314"/>
    <lineage>
        <taxon>Bacteria</taxon>
        <taxon>Pseudomonadati</taxon>
        <taxon>Pseudomonadota</taxon>
        <taxon>Alphaproteobacteria</taxon>
        <taxon>Hyphomicrobiales</taxon>
        <taxon>Phyllobacteriaceae</taxon>
        <taxon>Mesorhizobium</taxon>
    </lineage>
</organism>
<comment type="caution">
    <text evidence="1">The sequence shown here is derived from an EMBL/GenBank/DDBJ whole genome shotgun (WGS) entry which is preliminary data.</text>
</comment>
<sequence length="57" mass="6913">MADLALWRRNRPWPYRRNQRYPFEITTEIVSGKVPPPLEFRPGFLYKQPVIPDWIVT</sequence>
<accession>A0ABU4XSY2</accession>
<dbReference type="EMBL" id="JAVIIW010000004">
    <property type="protein sequence ID" value="MDX8477826.1"/>
    <property type="molecule type" value="Genomic_DNA"/>
</dbReference>
<keyword evidence="2" id="KW-1185">Reference proteome</keyword>
<gene>
    <name evidence="1" type="ORF">RFN28_04940</name>
</gene>
<reference evidence="1 2" key="1">
    <citation type="submission" date="2023-08" db="EMBL/GenBank/DDBJ databases">
        <title>Implementing the SeqCode for naming new Mesorhizobium species isolated from Vachellia karroo root nodules.</title>
        <authorList>
            <person name="Van Lill M."/>
        </authorList>
    </citation>
    <scope>NUCLEOTIDE SEQUENCE [LARGE SCALE GENOMIC DNA]</scope>
    <source>
        <strain evidence="1 2">VK24D</strain>
    </source>
</reference>